<evidence type="ECO:0000259" key="5">
    <source>
        <dbReference type="PROSITE" id="PS50977"/>
    </source>
</evidence>
<proteinExistence type="predicted"/>
<dbReference type="PRINTS" id="PR00455">
    <property type="entry name" value="HTHTETR"/>
</dbReference>
<gene>
    <name evidence="6" type="ORF">GR212_33900</name>
</gene>
<keyword evidence="3" id="KW-0804">Transcription</keyword>
<dbReference type="AlphaFoldDB" id="A0A6L9UGU3"/>
<evidence type="ECO:0000256" key="1">
    <source>
        <dbReference type="ARBA" id="ARBA00023015"/>
    </source>
</evidence>
<keyword evidence="2 4" id="KW-0238">DNA-binding</keyword>
<keyword evidence="1" id="KW-0805">Transcription regulation</keyword>
<protein>
    <submittedName>
        <fullName evidence="6">TetR family transcriptional regulator</fullName>
    </submittedName>
</protein>
<accession>A0A6L9UGU3</accession>
<dbReference type="PROSITE" id="PS50977">
    <property type="entry name" value="HTH_TETR_2"/>
    <property type="match status" value="1"/>
</dbReference>
<organism evidence="6 7">
    <name type="scientific">Rhizobium lusitanum</name>
    <dbReference type="NCBI Taxonomy" id="293958"/>
    <lineage>
        <taxon>Bacteria</taxon>
        <taxon>Pseudomonadati</taxon>
        <taxon>Pseudomonadota</taxon>
        <taxon>Alphaproteobacteria</taxon>
        <taxon>Hyphomicrobiales</taxon>
        <taxon>Rhizobiaceae</taxon>
        <taxon>Rhizobium/Agrobacterium group</taxon>
        <taxon>Rhizobium</taxon>
    </lineage>
</organism>
<name>A0A6L9UGU3_9HYPH</name>
<dbReference type="EMBL" id="WUEY01000033">
    <property type="protein sequence ID" value="NEI74541.1"/>
    <property type="molecule type" value="Genomic_DNA"/>
</dbReference>
<evidence type="ECO:0000313" key="7">
    <source>
        <dbReference type="Proteomes" id="UP000483035"/>
    </source>
</evidence>
<feature type="domain" description="HTH tetR-type" evidence="5">
    <location>
        <begin position="3"/>
        <end position="63"/>
    </location>
</feature>
<dbReference type="RefSeq" id="WP_163993916.1">
    <property type="nucleotide sequence ID" value="NZ_WUEY01000033.1"/>
</dbReference>
<dbReference type="InterPro" id="IPR036271">
    <property type="entry name" value="Tet_transcr_reg_TetR-rel_C_sf"/>
</dbReference>
<dbReference type="Gene3D" id="1.10.357.10">
    <property type="entry name" value="Tetracycline Repressor, domain 2"/>
    <property type="match status" value="1"/>
</dbReference>
<dbReference type="Proteomes" id="UP000483035">
    <property type="component" value="Unassembled WGS sequence"/>
</dbReference>
<reference evidence="6 7" key="1">
    <citation type="submission" date="2019-12" db="EMBL/GenBank/DDBJ databases">
        <title>Rhizobium genotypes associated with high levels of biological nitrogen fixation by grain legumes in a temperate-maritime cropping system.</title>
        <authorList>
            <person name="Maluk M."/>
            <person name="Francesc Ferrando Molina F."/>
            <person name="Lopez Del Egido L."/>
            <person name="Lafos M."/>
            <person name="Langarica-Fuentes A."/>
            <person name="Gebre Yohannes G."/>
            <person name="Young M.W."/>
            <person name="Martin P."/>
            <person name="Gantlett R."/>
            <person name="Kenicer G."/>
            <person name="Hawes C."/>
            <person name="Begg G.S."/>
            <person name="Quilliam R.S."/>
            <person name="Squire G.R."/>
            <person name="Poole P.S."/>
            <person name="Young P.W."/>
            <person name="Iannetta P.M."/>
            <person name="James E.K."/>
        </authorList>
    </citation>
    <scope>NUCLEOTIDE SEQUENCE [LARGE SCALE GENOMIC DNA]</scope>
    <source>
        <strain evidence="6 7">JHI1118</strain>
    </source>
</reference>
<dbReference type="InterPro" id="IPR009057">
    <property type="entry name" value="Homeodomain-like_sf"/>
</dbReference>
<comment type="caution">
    <text evidence="6">The sequence shown here is derived from an EMBL/GenBank/DDBJ whole genome shotgun (WGS) entry which is preliminary data.</text>
</comment>
<sequence>MRPSKRQLVVDKATELFSQYGFQAVGIDSIIEESNVARMTLYRNFEGKDDLIRAVLEQRYAFIVDDISDRLTRVVDPTARVKTIFDWYGAWFDTPEFAGCLFERALAEFGPDHPQISDIAIRYRRKMTDWMEELLVVLMPADAARKLAEVFIMLLDGATVEARASKSSASAGRAWAAALSLLSRDV</sequence>
<dbReference type="InterPro" id="IPR001647">
    <property type="entry name" value="HTH_TetR"/>
</dbReference>
<dbReference type="PANTHER" id="PTHR47506">
    <property type="entry name" value="TRANSCRIPTIONAL REGULATORY PROTEIN"/>
    <property type="match status" value="1"/>
</dbReference>
<dbReference type="SUPFAM" id="SSF46689">
    <property type="entry name" value="Homeodomain-like"/>
    <property type="match status" value="1"/>
</dbReference>
<evidence type="ECO:0000256" key="4">
    <source>
        <dbReference type="PROSITE-ProRule" id="PRU00335"/>
    </source>
</evidence>
<feature type="DNA-binding region" description="H-T-H motif" evidence="4">
    <location>
        <begin position="26"/>
        <end position="45"/>
    </location>
</feature>
<dbReference type="Pfam" id="PF00440">
    <property type="entry name" value="TetR_N"/>
    <property type="match status" value="1"/>
</dbReference>
<evidence type="ECO:0000256" key="2">
    <source>
        <dbReference type="ARBA" id="ARBA00023125"/>
    </source>
</evidence>
<dbReference type="SUPFAM" id="SSF48498">
    <property type="entry name" value="Tetracyclin repressor-like, C-terminal domain"/>
    <property type="match status" value="1"/>
</dbReference>
<evidence type="ECO:0000256" key="3">
    <source>
        <dbReference type="ARBA" id="ARBA00023163"/>
    </source>
</evidence>
<dbReference type="GO" id="GO:0003677">
    <property type="term" value="F:DNA binding"/>
    <property type="evidence" value="ECO:0007669"/>
    <property type="project" value="UniProtKB-UniRule"/>
</dbReference>
<evidence type="ECO:0000313" key="6">
    <source>
        <dbReference type="EMBL" id="NEI74541.1"/>
    </source>
</evidence>
<dbReference type="PANTHER" id="PTHR47506:SF1">
    <property type="entry name" value="HTH-TYPE TRANSCRIPTIONAL REGULATOR YJDC"/>
    <property type="match status" value="1"/>
</dbReference>